<evidence type="ECO:0000259" key="1">
    <source>
        <dbReference type="Pfam" id="PF15064"/>
    </source>
</evidence>
<comment type="caution">
    <text evidence="3">The sequence shown here is derived from an EMBL/GenBank/DDBJ whole genome shotgun (WGS) entry which is preliminary data.</text>
</comment>
<evidence type="ECO:0000313" key="4">
    <source>
        <dbReference type="Proteomes" id="UP000838412"/>
    </source>
</evidence>
<feature type="domain" description="CATSPERG Ig-like" evidence="2">
    <location>
        <begin position="581"/>
        <end position="694"/>
    </location>
</feature>
<dbReference type="OrthoDB" id="10067721at2759"/>
<gene>
    <name evidence="3" type="primary">CATSPERG</name>
    <name evidence="3" type="ORF">BLAG_LOCUS25971</name>
</gene>
<dbReference type="EMBL" id="CAKMNS010000158">
    <property type="protein sequence ID" value="CAH1277093.1"/>
    <property type="molecule type" value="Genomic_DNA"/>
</dbReference>
<dbReference type="GO" id="GO:0036128">
    <property type="term" value="C:CatSper complex"/>
    <property type="evidence" value="ECO:0007669"/>
    <property type="project" value="InterPro"/>
</dbReference>
<evidence type="ECO:0000259" key="2">
    <source>
        <dbReference type="Pfam" id="PF22851"/>
    </source>
</evidence>
<dbReference type="AlphaFoldDB" id="A0A8S4MN81"/>
<organism evidence="3 4">
    <name type="scientific">Branchiostoma lanceolatum</name>
    <name type="common">Common lancelet</name>
    <name type="synonym">Amphioxus lanceolatum</name>
    <dbReference type="NCBI Taxonomy" id="7740"/>
    <lineage>
        <taxon>Eukaryota</taxon>
        <taxon>Metazoa</taxon>
        <taxon>Chordata</taxon>
        <taxon>Cephalochordata</taxon>
        <taxon>Leptocardii</taxon>
        <taxon>Amphioxiformes</taxon>
        <taxon>Branchiostomatidae</taxon>
        <taxon>Branchiostoma</taxon>
    </lineage>
</organism>
<dbReference type="Proteomes" id="UP000838412">
    <property type="component" value="Unassembled WGS sequence"/>
</dbReference>
<dbReference type="PANTHER" id="PTHR14327:SF1">
    <property type="entry name" value="CATION CHANNEL SPERM-ASSOCIATED AUXILIARY SUBUNIT GAMMA"/>
    <property type="match status" value="1"/>
</dbReference>
<evidence type="ECO:0000313" key="3">
    <source>
        <dbReference type="EMBL" id="CAH1277093.1"/>
    </source>
</evidence>
<keyword evidence="4" id="KW-1185">Reference proteome</keyword>
<dbReference type="InterPro" id="IPR053871">
    <property type="entry name" value="CATSPERG_beta-prop"/>
</dbReference>
<dbReference type="InterPro" id="IPR053874">
    <property type="entry name" value="CATSPERG_Ig-like"/>
</dbReference>
<dbReference type="GO" id="GO:0097228">
    <property type="term" value="C:sperm principal piece"/>
    <property type="evidence" value="ECO:0007669"/>
    <property type="project" value="InterPro"/>
</dbReference>
<dbReference type="InterPro" id="IPR028246">
    <property type="entry name" value="CATSPERG"/>
</dbReference>
<dbReference type="Pfam" id="PF22851">
    <property type="entry name" value="CATSPERG_Ig-like"/>
    <property type="match status" value="1"/>
</dbReference>
<reference evidence="3" key="1">
    <citation type="submission" date="2022-01" db="EMBL/GenBank/DDBJ databases">
        <authorList>
            <person name="Braso-Vives M."/>
        </authorList>
    </citation>
    <scope>NUCLEOTIDE SEQUENCE</scope>
</reference>
<sequence>MDNFTSLPKVEVMGSGDADLMEMLSEGVHIHHFHSQLLEFPDVLGNKSHLSVNDLATWDPNQAVHIPWLSPSIVLTGFGNSTLGIFTSDQFETHDVIQFRIPSRQETNLCSSWTSTPPTIFSSLMFPGSLLLATSTGVLQYPLGEYANTTKCVWKLIGHSDPLSGRFQVLGIGGEPNGGDVLVADMTDSKHQTLDFVDLIDHRNLSYCAVLDRAGDYSACTLVDAAINPVTNQTFLFLVLTTDTNEEKHYHLMQFVGEPGQGTWEELSVISDKLPPPSQFDHFTWLTSGVQDQGQDQLTLTGMSFLGTVSQSLYLWGSAVLYSKDAGRTLWWLHTFMSNSTVSQLVPSGDGAFAFLTDSQELWYGMAGTTRLVKLRPSEGWALAESFGELQTRSHNTSTLAIFMDINGELREVLAIVANDSVQISSQTIPVVDILQHQSYLSGIQKMQTALAGTTEVDNFPITIARRCPYSSMQFEIPDSQHKSDVKMFYIRPARITYPLQVHTSDSLAVYSGMVHYLTHYKPPQQWAYSLAAINNLQNLLAAHDTVQDYYTYMYSTRNMKDVFLSLEDYQEPYSNASATRLPQHVFLDTEASFIVHVRMSLHPAHPKDTETYQHTPLDHLQLSVWVSEPTLLEVASNKTVFYHNSSVLYQITVADRGVYKQQHPPGEKLQAVSLQMQPWNAPLNCFHLEKAQGVLSTRVMLGCPLSVKVLFDSATSLPYSITKYSCRQTNPDIPCFYLTKVLAPPTFKEEKAEAEEESGFHWRADEGRDTLESEANKGTSCKCVPQHCKLGVGTGTVYQYKTGIS</sequence>
<protein>
    <submittedName>
        <fullName evidence="3">CATSPERG protein</fullName>
    </submittedName>
</protein>
<proteinExistence type="predicted"/>
<name>A0A8S4MN81_BRALA</name>
<feature type="domain" description="CATSPERG beta-propeller" evidence="1">
    <location>
        <begin position="219"/>
        <end position="474"/>
    </location>
</feature>
<dbReference type="Pfam" id="PF15064">
    <property type="entry name" value="CATSPERG_beta-prop"/>
    <property type="match status" value="1"/>
</dbReference>
<accession>A0A8S4MN81</accession>
<dbReference type="PANTHER" id="PTHR14327">
    <property type="entry name" value="CATION CHANNEL SPERM-ASSOCIATED PROTEIN SUBUNIT GAMMA"/>
    <property type="match status" value="1"/>
</dbReference>